<keyword evidence="4" id="KW-1185">Reference proteome</keyword>
<name>A0A0D7BLU0_9AGAR</name>
<keyword evidence="2" id="KW-0812">Transmembrane</keyword>
<keyword evidence="2" id="KW-1133">Transmembrane helix</keyword>
<dbReference type="AlphaFoldDB" id="A0A0D7BLU0"/>
<evidence type="ECO:0008006" key="5">
    <source>
        <dbReference type="Google" id="ProtNLM"/>
    </source>
</evidence>
<evidence type="ECO:0000313" key="4">
    <source>
        <dbReference type="Proteomes" id="UP000054007"/>
    </source>
</evidence>
<evidence type="ECO:0000256" key="2">
    <source>
        <dbReference type="SAM" id="Phobius"/>
    </source>
</evidence>
<gene>
    <name evidence="3" type="ORF">CYLTODRAFT_487489</name>
</gene>
<dbReference type="OrthoDB" id="3259540at2759"/>
<organism evidence="3 4">
    <name type="scientific">Cylindrobasidium torrendii FP15055 ss-10</name>
    <dbReference type="NCBI Taxonomy" id="1314674"/>
    <lineage>
        <taxon>Eukaryota</taxon>
        <taxon>Fungi</taxon>
        <taxon>Dikarya</taxon>
        <taxon>Basidiomycota</taxon>
        <taxon>Agaricomycotina</taxon>
        <taxon>Agaricomycetes</taxon>
        <taxon>Agaricomycetidae</taxon>
        <taxon>Agaricales</taxon>
        <taxon>Marasmiineae</taxon>
        <taxon>Physalacriaceae</taxon>
        <taxon>Cylindrobasidium</taxon>
    </lineage>
</organism>
<dbReference type="EMBL" id="KN880458">
    <property type="protein sequence ID" value="KIY71119.1"/>
    <property type="molecule type" value="Genomic_DNA"/>
</dbReference>
<reference evidence="3 4" key="1">
    <citation type="journal article" date="2015" name="Fungal Genet. Biol.">
        <title>Evolution of novel wood decay mechanisms in Agaricales revealed by the genome sequences of Fistulina hepatica and Cylindrobasidium torrendii.</title>
        <authorList>
            <person name="Floudas D."/>
            <person name="Held B.W."/>
            <person name="Riley R."/>
            <person name="Nagy L.G."/>
            <person name="Koehler G."/>
            <person name="Ransdell A.S."/>
            <person name="Younus H."/>
            <person name="Chow J."/>
            <person name="Chiniquy J."/>
            <person name="Lipzen A."/>
            <person name="Tritt A."/>
            <person name="Sun H."/>
            <person name="Haridas S."/>
            <person name="LaButti K."/>
            <person name="Ohm R.A."/>
            <person name="Kues U."/>
            <person name="Blanchette R.A."/>
            <person name="Grigoriev I.V."/>
            <person name="Minto R.E."/>
            <person name="Hibbett D.S."/>
        </authorList>
    </citation>
    <scope>NUCLEOTIDE SEQUENCE [LARGE SCALE GENOMIC DNA]</scope>
    <source>
        <strain evidence="3 4">FP15055 ss-10</strain>
    </source>
</reference>
<dbReference type="Proteomes" id="UP000054007">
    <property type="component" value="Unassembled WGS sequence"/>
</dbReference>
<evidence type="ECO:0000313" key="3">
    <source>
        <dbReference type="EMBL" id="KIY71119.1"/>
    </source>
</evidence>
<sequence length="120" mass="12712">MADGSNAKRTSAVPLPPPYSSPGMTPGLGGASHLPSIFTPPAVMHAPQPPSTIHFGPTPATRLQLPYAYYDPHSDYSVSMADQRARSRFIGAVLYALLILALVGTVLGCWGDTWREGYGA</sequence>
<evidence type="ECO:0000256" key="1">
    <source>
        <dbReference type="SAM" id="MobiDB-lite"/>
    </source>
</evidence>
<protein>
    <recommendedName>
        <fullName evidence="5">Transmembrane protein</fullName>
    </recommendedName>
</protein>
<feature type="transmembrane region" description="Helical" evidence="2">
    <location>
        <begin position="89"/>
        <end position="110"/>
    </location>
</feature>
<feature type="region of interest" description="Disordered" evidence="1">
    <location>
        <begin position="1"/>
        <end position="33"/>
    </location>
</feature>
<keyword evidence="2" id="KW-0472">Membrane</keyword>
<proteinExistence type="predicted"/>
<accession>A0A0D7BLU0</accession>